<evidence type="ECO:0000256" key="1">
    <source>
        <dbReference type="SAM" id="MobiDB-lite"/>
    </source>
</evidence>
<proteinExistence type="predicted"/>
<organism evidence="2 3">
    <name type="scientific">Actinidia rufa</name>
    <dbReference type="NCBI Taxonomy" id="165716"/>
    <lineage>
        <taxon>Eukaryota</taxon>
        <taxon>Viridiplantae</taxon>
        <taxon>Streptophyta</taxon>
        <taxon>Embryophyta</taxon>
        <taxon>Tracheophyta</taxon>
        <taxon>Spermatophyta</taxon>
        <taxon>Magnoliopsida</taxon>
        <taxon>eudicotyledons</taxon>
        <taxon>Gunneridae</taxon>
        <taxon>Pentapetalae</taxon>
        <taxon>asterids</taxon>
        <taxon>Ericales</taxon>
        <taxon>Actinidiaceae</taxon>
        <taxon>Actinidia</taxon>
    </lineage>
</organism>
<gene>
    <name evidence="2" type="ORF">Acr_19g0003480</name>
</gene>
<accession>A0A7J0G9I2</accession>
<comment type="caution">
    <text evidence="2">The sequence shown here is derived from an EMBL/GenBank/DDBJ whole genome shotgun (WGS) entry which is preliminary data.</text>
</comment>
<evidence type="ECO:0000313" key="2">
    <source>
        <dbReference type="EMBL" id="GFZ07411.1"/>
    </source>
</evidence>
<keyword evidence="3" id="KW-1185">Reference proteome</keyword>
<dbReference type="AlphaFoldDB" id="A0A7J0G9I2"/>
<evidence type="ECO:0000313" key="3">
    <source>
        <dbReference type="Proteomes" id="UP000585474"/>
    </source>
</evidence>
<sequence length="112" mass="13180">MLNNEESLSDWEDDRTMNSPLRVMRRTKEEHVSLRAQVRQHDEESSQQVEGSYNFSIHHEEGFSSFTGSQRRFKVGRTLKHWHNCWEVEETSSKLKSATIANRQKFPPCGIE</sequence>
<dbReference type="EMBL" id="BJWL01000019">
    <property type="protein sequence ID" value="GFZ07411.1"/>
    <property type="molecule type" value="Genomic_DNA"/>
</dbReference>
<feature type="region of interest" description="Disordered" evidence="1">
    <location>
        <begin position="1"/>
        <end position="22"/>
    </location>
</feature>
<dbReference type="Proteomes" id="UP000585474">
    <property type="component" value="Unassembled WGS sequence"/>
</dbReference>
<reference evidence="2 3" key="1">
    <citation type="submission" date="2019-07" db="EMBL/GenBank/DDBJ databases">
        <title>De Novo Assembly of kiwifruit Actinidia rufa.</title>
        <authorList>
            <person name="Sugita-Konishi S."/>
            <person name="Sato K."/>
            <person name="Mori E."/>
            <person name="Abe Y."/>
            <person name="Kisaki G."/>
            <person name="Hamano K."/>
            <person name="Suezawa K."/>
            <person name="Otani M."/>
            <person name="Fukuda T."/>
            <person name="Manabe T."/>
            <person name="Gomi K."/>
            <person name="Tabuchi M."/>
            <person name="Akimitsu K."/>
            <person name="Kataoka I."/>
        </authorList>
    </citation>
    <scope>NUCLEOTIDE SEQUENCE [LARGE SCALE GENOMIC DNA]</scope>
    <source>
        <strain evidence="3">cv. Fuchu</strain>
    </source>
</reference>
<protein>
    <submittedName>
        <fullName evidence="2">Uncharacterized protein</fullName>
    </submittedName>
</protein>
<name>A0A7J0G9I2_9ERIC</name>